<name>A0A4S8LCJ0_DENBC</name>
<evidence type="ECO:0000313" key="1">
    <source>
        <dbReference type="EMBL" id="THU86574.1"/>
    </source>
</evidence>
<proteinExistence type="predicted"/>
<reference evidence="1 2" key="1">
    <citation type="journal article" date="2019" name="Nat. Ecol. Evol.">
        <title>Megaphylogeny resolves global patterns of mushroom evolution.</title>
        <authorList>
            <person name="Varga T."/>
            <person name="Krizsan K."/>
            <person name="Foldi C."/>
            <person name="Dima B."/>
            <person name="Sanchez-Garcia M."/>
            <person name="Sanchez-Ramirez S."/>
            <person name="Szollosi G.J."/>
            <person name="Szarkandi J.G."/>
            <person name="Papp V."/>
            <person name="Albert L."/>
            <person name="Andreopoulos W."/>
            <person name="Angelini C."/>
            <person name="Antonin V."/>
            <person name="Barry K.W."/>
            <person name="Bougher N.L."/>
            <person name="Buchanan P."/>
            <person name="Buyck B."/>
            <person name="Bense V."/>
            <person name="Catcheside P."/>
            <person name="Chovatia M."/>
            <person name="Cooper J."/>
            <person name="Damon W."/>
            <person name="Desjardin D."/>
            <person name="Finy P."/>
            <person name="Geml J."/>
            <person name="Haridas S."/>
            <person name="Hughes K."/>
            <person name="Justo A."/>
            <person name="Karasinski D."/>
            <person name="Kautmanova I."/>
            <person name="Kiss B."/>
            <person name="Kocsube S."/>
            <person name="Kotiranta H."/>
            <person name="LaButti K.M."/>
            <person name="Lechner B.E."/>
            <person name="Liimatainen K."/>
            <person name="Lipzen A."/>
            <person name="Lukacs Z."/>
            <person name="Mihaltcheva S."/>
            <person name="Morgado L.N."/>
            <person name="Niskanen T."/>
            <person name="Noordeloos M.E."/>
            <person name="Ohm R.A."/>
            <person name="Ortiz-Santana B."/>
            <person name="Ovrebo C."/>
            <person name="Racz N."/>
            <person name="Riley R."/>
            <person name="Savchenko A."/>
            <person name="Shiryaev A."/>
            <person name="Soop K."/>
            <person name="Spirin V."/>
            <person name="Szebenyi C."/>
            <person name="Tomsovsky M."/>
            <person name="Tulloss R.E."/>
            <person name="Uehling J."/>
            <person name="Grigoriev I.V."/>
            <person name="Vagvolgyi C."/>
            <person name="Papp T."/>
            <person name="Martin F.M."/>
            <person name="Miettinen O."/>
            <person name="Hibbett D.S."/>
            <person name="Nagy L.G."/>
        </authorList>
    </citation>
    <scope>NUCLEOTIDE SEQUENCE [LARGE SCALE GENOMIC DNA]</scope>
    <source>
        <strain evidence="1 2">CBS 962.96</strain>
    </source>
</reference>
<feature type="non-terminal residue" evidence="1">
    <location>
        <position position="112"/>
    </location>
</feature>
<feature type="non-terminal residue" evidence="1">
    <location>
        <position position="1"/>
    </location>
</feature>
<dbReference type="OrthoDB" id="3039677at2759"/>
<evidence type="ECO:0000313" key="2">
    <source>
        <dbReference type="Proteomes" id="UP000297245"/>
    </source>
</evidence>
<organism evidence="1 2">
    <name type="scientific">Dendrothele bispora (strain CBS 962.96)</name>
    <dbReference type="NCBI Taxonomy" id="1314807"/>
    <lineage>
        <taxon>Eukaryota</taxon>
        <taxon>Fungi</taxon>
        <taxon>Dikarya</taxon>
        <taxon>Basidiomycota</taxon>
        <taxon>Agaricomycotina</taxon>
        <taxon>Agaricomycetes</taxon>
        <taxon>Agaricomycetidae</taxon>
        <taxon>Agaricales</taxon>
        <taxon>Agaricales incertae sedis</taxon>
        <taxon>Dendrothele</taxon>
    </lineage>
</organism>
<dbReference type="EMBL" id="ML179491">
    <property type="protein sequence ID" value="THU86574.1"/>
    <property type="molecule type" value="Genomic_DNA"/>
</dbReference>
<sequence length="112" mass="12685">VITISHILQPLVDTLNPYWNGVIMQTHRHPVGTLMRVAVLPFIADLQAIQKITGPADVRQQTTAWRAETTIKGRNQLGTRNGVCWTPLYDLPYFDPVWHVVLGFMHNTLEGI</sequence>
<dbReference type="Proteomes" id="UP000297245">
    <property type="component" value="Unassembled WGS sequence"/>
</dbReference>
<gene>
    <name evidence="1" type="ORF">K435DRAFT_614302</name>
</gene>
<protein>
    <submittedName>
        <fullName evidence="1">Uncharacterized protein</fullName>
    </submittedName>
</protein>
<dbReference type="AlphaFoldDB" id="A0A4S8LCJ0"/>
<accession>A0A4S8LCJ0</accession>
<keyword evidence="2" id="KW-1185">Reference proteome</keyword>